<evidence type="ECO:0000256" key="5">
    <source>
        <dbReference type="ARBA" id="ARBA00023242"/>
    </source>
</evidence>
<evidence type="ECO:0000259" key="6">
    <source>
        <dbReference type="PROSITE" id="PS50811"/>
    </source>
</evidence>
<protein>
    <recommendedName>
        <fullName evidence="6">WRKY domain-containing protein</fullName>
    </recommendedName>
</protein>
<name>A0A2G9GT41_9LAMI</name>
<keyword evidence="4" id="KW-0804">Transcription</keyword>
<dbReference type="GO" id="GO:0000976">
    <property type="term" value="F:transcription cis-regulatory region binding"/>
    <property type="evidence" value="ECO:0007669"/>
    <property type="project" value="TreeGrafter"/>
</dbReference>
<proteinExistence type="predicted"/>
<dbReference type="AlphaFoldDB" id="A0A2G9GT41"/>
<keyword evidence="8" id="KW-1185">Reference proteome</keyword>
<dbReference type="SUPFAM" id="SSF118290">
    <property type="entry name" value="WRKY DNA-binding domain"/>
    <property type="match status" value="1"/>
</dbReference>
<evidence type="ECO:0000256" key="3">
    <source>
        <dbReference type="ARBA" id="ARBA00023125"/>
    </source>
</evidence>
<dbReference type="InterPro" id="IPR044810">
    <property type="entry name" value="WRKY_plant"/>
</dbReference>
<organism evidence="7 8">
    <name type="scientific">Handroanthus impetiginosus</name>
    <dbReference type="NCBI Taxonomy" id="429701"/>
    <lineage>
        <taxon>Eukaryota</taxon>
        <taxon>Viridiplantae</taxon>
        <taxon>Streptophyta</taxon>
        <taxon>Embryophyta</taxon>
        <taxon>Tracheophyta</taxon>
        <taxon>Spermatophyta</taxon>
        <taxon>Magnoliopsida</taxon>
        <taxon>eudicotyledons</taxon>
        <taxon>Gunneridae</taxon>
        <taxon>Pentapetalae</taxon>
        <taxon>asterids</taxon>
        <taxon>lamiids</taxon>
        <taxon>Lamiales</taxon>
        <taxon>Bignoniaceae</taxon>
        <taxon>Crescentiina</taxon>
        <taxon>Tabebuia alliance</taxon>
        <taxon>Handroanthus</taxon>
    </lineage>
</organism>
<comment type="subcellular location">
    <subcellularLocation>
        <location evidence="1">Nucleus</location>
    </subcellularLocation>
</comment>
<dbReference type="GO" id="GO:0003700">
    <property type="term" value="F:DNA-binding transcription factor activity"/>
    <property type="evidence" value="ECO:0007669"/>
    <property type="project" value="InterPro"/>
</dbReference>
<dbReference type="OrthoDB" id="726408at2759"/>
<comment type="caution">
    <text evidence="7">The sequence shown here is derived from an EMBL/GenBank/DDBJ whole genome shotgun (WGS) entry which is preliminary data.</text>
</comment>
<dbReference type="Gene3D" id="2.20.25.80">
    <property type="entry name" value="WRKY domain"/>
    <property type="match status" value="1"/>
</dbReference>
<dbReference type="GO" id="GO:0005634">
    <property type="term" value="C:nucleus"/>
    <property type="evidence" value="ECO:0007669"/>
    <property type="project" value="UniProtKB-SubCell"/>
</dbReference>
<dbReference type="InterPro" id="IPR036576">
    <property type="entry name" value="WRKY_dom_sf"/>
</dbReference>
<evidence type="ECO:0000313" key="8">
    <source>
        <dbReference type="Proteomes" id="UP000231279"/>
    </source>
</evidence>
<gene>
    <name evidence="7" type="ORF">CDL12_19032</name>
</gene>
<evidence type="ECO:0000256" key="2">
    <source>
        <dbReference type="ARBA" id="ARBA00023015"/>
    </source>
</evidence>
<dbReference type="InterPro" id="IPR003657">
    <property type="entry name" value="WRKY_dom"/>
</dbReference>
<keyword evidence="2" id="KW-0805">Transcription regulation</keyword>
<dbReference type="PANTHER" id="PTHR32096">
    <property type="entry name" value="WRKY TRANSCRIPTION FACTOR 30-RELATED-RELATED"/>
    <property type="match status" value="1"/>
</dbReference>
<keyword evidence="5" id="KW-0539">Nucleus</keyword>
<evidence type="ECO:0000256" key="1">
    <source>
        <dbReference type="ARBA" id="ARBA00004123"/>
    </source>
</evidence>
<dbReference type="PANTHER" id="PTHR32096:SF61">
    <property type="entry name" value="WRKY TRANSCRIPTION FACTOR 22"/>
    <property type="match status" value="1"/>
</dbReference>
<dbReference type="SMART" id="SM00774">
    <property type="entry name" value="WRKY"/>
    <property type="match status" value="1"/>
</dbReference>
<feature type="domain" description="WRKY" evidence="6">
    <location>
        <begin position="54"/>
        <end position="74"/>
    </location>
</feature>
<evidence type="ECO:0000313" key="7">
    <source>
        <dbReference type="EMBL" id="PIN08392.1"/>
    </source>
</evidence>
<dbReference type="Proteomes" id="UP000231279">
    <property type="component" value="Unassembled WGS sequence"/>
</dbReference>
<dbReference type="PROSITE" id="PS50811">
    <property type="entry name" value="WRKY"/>
    <property type="match status" value="1"/>
</dbReference>
<reference evidence="8" key="1">
    <citation type="journal article" date="2018" name="Gigascience">
        <title>Genome assembly of the Pink Ipe (Handroanthus impetiginosus, Bignoniaceae), a highly valued, ecologically keystone Neotropical timber forest tree.</title>
        <authorList>
            <person name="Silva-Junior O.B."/>
            <person name="Grattapaglia D."/>
            <person name="Novaes E."/>
            <person name="Collevatti R.G."/>
        </authorList>
    </citation>
    <scope>NUCLEOTIDE SEQUENCE [LARGE SCALE GENOMIC DNA]</scope>
    <source>
        <strain evidence="8">cv. UFG-1</strain>
    </source>
</reference>
<dbReference type="STRING" id="429701.A0A2G9GT41"/>
<keyword evidence="3" id="KW-0238">DNA-binding</keyword>
<accession>A0A2G9GT41</accession>
<sequence>MKILIETMQELNESNLSRTENHASKKRKMSERVVVAVKIQENDKKHHRSEGPPSDCWSWRKYGQKPIKGSPYPRFISLYFSYRLPQTQKIIISQETPMPNQFQYSQSPFNFSADHMIVDQEEDPFQERESLIYNEDSEPFSGGVFNEIIGKCLL</sequence>
<dbReference type="EMBL" id="NKXS01003835">
    <property type="protein sequence ID" value="PIN08392.1"/>
    <property type="molecule type" value="Genomic_DNA"/>
</dbReference>
<evidence type="ECO:0000256" key="4">
    <source>
        <dbReference type="ARBA" id="ARBA00023163"/>
    </source>
</evidence>
<dbReference type="Pfam" id="PF03106">
    <property type="entry name" value="WRKY"/>
    <property type="match status" value="1"/>
</dbReference>